<feature type="compositionally biased region" description="Polar residues" evidence="1">
    <location>
        <begin position="281"/>
        <end position="292"/>
    </location>
</feature>
<comment type="caution">
    <text evidence="2">The sequence shown here is derived from an EMBL/GenBank/DDBJ whole genome shotgun (WGS) entry which is preliminary data.</text>
</comment>
<sequence length="495" mass="55944">MDGFVERVVNGKIFRNIASLVRRDNQSLQDPLVLGGTSNRGTVPRSDCGIPTSAGDLTCMSDHTTNKRKRKDIRTRNNGRPETAPNIVTKNSDASMVESFHLSPDQPPKIESNEGLSYAHVEPLPLTARYLKLFTFPGDDGEISTGLALTDTLAWNLNAVYQAKQKIGSYAAKIEVVVEEVADIHSLMAEFQQMIADSPQDQDQTSHYESIQEAEELLIEREQEMSRLQTKSHHWGCELEIPLSQVLASLHMVLESNDLIEDVLEGRDDAITMESNQQIHSAVTDQGYSPSPSEYARQETDDEGQEVFSTLQERRFNLQDVQARIDNWNNFYNQEYHQFQQLQSADIFDGTKTDFDLDMVQKGQAATQDLIQAEKDLDEIVEYARLLRIEFEGFDQESGFVSQIEDGHIESMDPAEVYSVDSERIETWMYKTDEDTGESVVDVDDWECQSVGILDSVSIVAAQVATGKERKRIDRWRSMCGLAEVERHEAGQEED</sequence>
<accession>A0A1E1JW03</accession>
<reference evidence="3" key="1">
    <citation type="submission" date="2016-03" db="EMBL/GenBank/DDBJ databases">
        <authorList>
            <person name="Ploux O."/>
        </authorList>
    </citation>
    <scope>NUCLEOTIDE SEQUENCE [LARGE SCALE GENOMIC DNA]</scope>
    <source>
        <strain evidence="3">UK7</strain>
    </source>
</reference>
<evidence type="ECO:0000313" key="2">
    <source>
        <dbReference type="EMBL" id="CZS89993.1"/>
    </source>
</evidence>
<organism evidence="2 3">
    <name type="scientific">Rhynchosporium graminicola</name>
    <dbReference type="NCBI Taxonomy" id="2792576"/>
    <lineage>
        <taxon>Eukaryota</taxon>
        <taxon>Fungi</taxon>
        <taxon>Dikarya</taxon>
        <taxon>Ascomycota</taxon>
        <taxon>Pezizomycotina</taxon>
        <taxon>Leotiomycetes</taxon>
        <taxon>Helotiales</taxon>
        <taxon>Ploettnerulaceae</taxon>
        <taxon>Rhynchosporium</taxon>
    </lineage>
</organism>
<dbReference type="AlphaFoldDB" id="A0A1E1JW03"/>
<gene>
    <name evidence="2" type="ORF">RCO7_02317</name>
</gene>
<name>A0A1E1JW03_9HELO</name>
<protein>
    <submittedName>
        <fullName evidence="2">Uncharacterized protein</fullName>
    </submittedName>
</protein>
<feature type="region of interest" description="Disordered" evidence="1">
    <location>
        <begin position="281"/>
        <end position="302"/>
    </location>
</feature>
<dbReference type="Proteomes" id="UP000178129">
    <property type="component" value="Unassembled WGS sequence"/>
</dbReference>
<dbReference type="InParanoid" id="A0A1E1JW03"/>
<keyword evidence="3" id="KW-1185">Reference proteome</keyword>
<proteinExistence type="predicted"/>
<evidence type="ECO:0000256" key="1">
    <source>
        <dbReference type="SAM" id="MobiDB-lite"/>
    </source>
</evidence>
<feature type="region of interest" description="Disordered" evidence="1">
    <location>
        <begin position="63"/>
        <end position="84"/>
    </location>
</feature>
<evidence type="ECO:0000313" key="3">
    <source>
        <dbReference type="Proteomes" id="UP000178129"/>
    </source>
</evidence>
<dbReference type="EMBL" id="FJUW01000003">
    <property type="protein sequence ID" value="CZS89993.1"/>
    <property type="molecule type" value="Genomic_DNA"/>
</dbReference>